<sequence>MSVVAEPRVIEGPNYVASIAFSVDAKSVFVWNVPRVKPFSALRADILVAQIDTSDTIGKVYLLIVERISNKNCLIDLQENPLCFGNQANMITSRGSDHGPERMRIIFSTPEVAQVFERQVKHVLLRRAVTSDKVSANPLSVNTSPGAPTTPLPQQSGQAGGAASELDQSGPPLAQAALEPADPLGVNTSPGVPATPLPQQSGQAGGAASELDQSGPPLAQAAPSRSSIAALPPPVYGPSCLKPVHGCATEQLISVMNDQLRLLTATISQLKADYTEERRVQAEERRRFEANLTSTVAALMGQAANPHSVTADIPPQTRHLKRGGSEISSPPHVPKRYRLNEGSGHSAAMSLLMQCTSSRDLTTVRFGTAEWVADVHQLRTQVYVIGKPAWDSVSALYATLRRVYRDEEELGYAYLEFPMRGFAESFVSAWAKHRLESDAWADVQAWIL</sequence>
<feature type="region of interest" description="Disordered" evidence="1">
    <location>
        <begin position="307"/>
        <end position="334"/>
    </location>
</feature>
<gene>
    <name evidence="2" type="ORF">GSI_12585</name>
</gene>
<reference evidence="2 3" key="1">
    <citation type="journal article" date="2015" name="Sci. Rep.">
        <title>Chromosome-level genome map provides insights into diverse defense mechanisms in the medicinal fungus Ganoderma sinense.</title>
        <authorList>
            <person name="Zhu Y."/>
            <person name="Xu J."/>
            <person name="Sun C."/>
            <person name="Zhou S."/>
            <person name="Xu H."/>
            <person name="Nelson D.R."/>
            <person name="Qian J."/>
            <person name="Song J."/>
            <person name="Luo H."/>
            <person name="Xiang L."/>
            <person name="Li Y."/>
            <person name="Xu Z."/>
            <person name="Ji A."/>
            <person name="Wang L."/>
            <person name="Lu S."/>
            <person name="Hayward A."/>
            <person name="Sun W."/>
            <person name="Li X."/>
            <person name="Schwartz D.C."/>
            <person name="Wang Y."/>
            <person name="Chen S."/>
        </authorList>
    </citation>
    <scope>NUCLEOTIDE SEQUENCE [LARGE SCALE GENOMIC DNA]</scope>
    <source>
        <strain evidence="2 3">ZZ0214-1</strain>
    </source>
</reference>
<dbReference type="OrthoDB" id="10664053at2759"/>
<name>A0A2G8RT61_9APHY</name>
<accession>A0A2G8RT61</accession>
<evidence type="ECO:0000256" key="1">
    <source>
        <dbReference type="SAM" id="MobiDB-lite"/>
    </source>
</evidence>
<feature type="compositionally biased region" description="Polar residues" evidence="1">
    <location>
        <begin position="136"/>
        <end position="157"/>
    </location>
</feature>
<keyword evidence="3" id="KW-1185">Reference proteome</keyword>
<dbReference type="AlphaFoldDB" id="A0A2G8RT61"/>
<organism evidence="2 3">
    <name type="scientific">Ganoderma sinense ZZ0214-1</name>
    <dbReference type="NCBI Taxonomy" id="1077348"/>
    <lineage>
        <taxon>Eukaryota</taxon>
        <taxon>Fungi</taxon>
        <taxon>Dikarya</taxon>
        <taxon>Basidiomycota</taxon>
        <taxon>Agaricomycotina</taxon>
        <taxon>Agaricomycetes</taxon>
        <taxon>Polyporales</taxon>
        <taxon>Polyporaceae</taxon>
        <taxon>Ganoderma</taxon>
    </lineage>
</organism>
<evidence type="ECO:0000313" key="3">
    <source>
        <dbReference type="Proteomes" id="UP000230002"/>
    </source>
</evidence>
<dbReference type="STRING" id="1077348.A0A2G8RT61"/>
<comment type="caution">
    <text evidence="2">The sequence shown here is derived from an EMBL/GenBank/DDBJ whole genome shotgun (WGS) entry which is preliminary data.</text>
</comment>
<protein>
    <submittedName>
        <fullName evidence="2">Uncharacterized protein</fullName>
    </submittedName>
</protein>
<evidence type="ECO:0000313" key="2">
    <source>
        <dbReference type="EMBL" id="PIL24699.1"/>
    </source>
</evidence>
<dbReference type="Proteomes" id="UP000230002">
    <property type="component" value="Unassembled WGS sequence"/>
</dbReference>
<feature type="region of interest" description="Disordered" evidence="1">
    <location>
        <begin position="136"/>
        <end position="225"/>
    </location>
</feature>
<dbReference type="EMBL" id="AYKW01000056">
    <property type="protein sequence ID" value="PIL24699.1"/>
    <property type="molecule type" value="Genomic_DNA"/>
</dbReference>
<proteinExistence type="predicted"/>